<dbReference type="EMBL" id="JBITGY010000001">
    <property type="protein sequence ID" value="MFI6496415.1"/>
    <property type="molecule type" value="Genomic_DNA"/>
</dbReference>
<dbReference type="InterPro" id="IPR011990">
    <property type="entry name" value="TPR-like_helical_dom_sf"/>
</dbReference>
<accession>A0ABW7YLC1</accession>
<comment type="caution">
    <text evidence="1">The sequence shown here is derived from an EMBL/GenBank/DDBJ whole genome shotgun (WGS) entry which is preliminary data.</text>
</comment>
<protein>
    <recommendedName>
        <fullName evidence="3">Tetratricopeptide repeat protein</fullName>
    </recommendedName>
</protein>
<dbReference type="Gene3D" id="1.25.40.10">
    <property type="entry name" value="Tetratricopeptide repeat domain"/>
    <property type="match status" value="1"/>
</dbReference>
<gene>
    <name evidence="1" type="ORF">ACIBG2_03470</name>
</gene>
<evidence type="ECO:0008006" key="3">
    <source>
        <dbReference type="Google" id="ProtNLM"/>
    </source>
</evidence>
<organism evidence="1 2">
    <name type="scientific">Nonomuraea typhae</name>
    <dbReference type="NCBI Taxonomy" id="2603600"/>
    <lineage>
        <taxon>Bacteria</taxon>
        <taxon>Bacillati</taxon>
        <taxon>Actinomycetota</taxon>
        <taxon>Actinomycetes</taxon>
        <taxon>Streptosporangiales</taxon>
        <taxon>Streptosporangiaceae</taxon>
        <taxon>Nonomuraea</taxon>
    </lineage>
</organism>
<dbReference type="SUPFAM" id="SSF48452">
    <property type="entry name" value="TPR-like"/>
    <property type="match status" value="1"/>
</dbReference>
<sequence>MSRILAARDPIAHSCLLARSLRTAASVLLRRRRPAQALPLAEESVALARGTGGAPLVVSLVCLAEVLNALHRYGEAADAIAEADKVKE</sequence>
<name>A0ABW7YLC1_9ACTN</name>
<evidence type="ECO:0000313" key="1">
    <source>
        <dbReference type="EMBL" id="MFI6496415.1"/>
    </source>
</evidence>
<reference evidence="1 2" key="1">
    <citation type="submission" date="2024-10" db="EMBL/GenBank/DDBJ databases">
        <title>The Natural Products Discovery Center: Release of the First 8490 Sequenced Strains for Exploring Actinobacteria Biosynthetic Diversity.</title>
        <authorList>
            <person name="Kalkreuter E."/>
            <person name="Kautsar S.A."/>
            <person name="Yang D."/>
            <person name="Bader C.D."/>
            <person name="Teijaro C.N."/>
            <person name="Fluegel L."/>
            <person name="Davis C.M."/>
            <person name="Simpson J.R."/>
            <person name="Lauterbach L."/>
            <person name="Steele A.D."/>
            <person name="Gui C."/>
            <person name="Meng S."/>
            <person name="Li G."/>
            <person name="Viehrig K."/>
            <person name="Ye F."/>
            <person name="Su P."/>
            <person name="Kiefer A.F."/>
            <person name="Nichols A."/>
            <person name="Cepeda A.J."/>
            <person name="Yan W."/>
            <person name="Fan B."/>
            <person name="Jiang Y."/>
            <person name="Adhikari A."/>
            <person name="Zheng C.-J."/>
            <person name="Schuster L."/>
            <person name="Cowan T.M."/>
            <person name="Smanski M.J."/>
            <person name="Chevrette M.G."/>
            <person name="De Carvalho L.P.S."/>
            <person name="Shen B."/>
        </authorList>
    </citation>
    <scope>NUCLEOTIDE SEQUENCE [LARGE SCALE GENOMIC DNA]</scope>
    <source>
        <strain evidence="1 2">NPDC050545</strain>
    </source>
</reference>
<dbReference type="RefSeq" id="WP_397078530.1">
    <property type="nucleotide sequence ID" value="NZ_JBITGY010000001.1"/>
</dbReference>
<evidence type="ECO:0000313" key="2">
    <source>
        <dbReference type="Proteomes" id="UP001612741"/>
    </source>
</evidence>
<keyword evidence="2" id="KW-1185">Reference proteome</keyword>
<dbReference type="Proteomes" id="UP001612741">
    <property type="component" value="Unassembled WGS sequence"/>
</dbReference>
<proteinExistence type="predicted"/>